<dbReference type="FunFam" id="1.10.418.10:FF:000028">
    <property type="entry name" value="RP/EB family microtubule-associated protein"/>
    <property type="match status" value="1"/>
</dbReference>
<evidence type="ECO:0000259" key="10">
    <source>
        <dbReference type="PROSITE" id="PS50021"/>
    </source>
</evidence>
<evidence type="ECO:0000313" key="13">
    <source>
        <dbReference type="RefSeq" id="XP_029282588.1"/>
    </source>
</evidence>
<reference evidence="13" key="1">
    <citation type="submission" date="2025-08" db="UniProtKB">
        <authorList>
            <consortium name="RefSeq"/>
        </authorList>
    </citation>
    <scope>IDENTIFICATION</scope>
</reference>
<evidence type="ECO:0000256" key="5">
    <source>
        <dbReference type="ARBA" id="ARBA00022701"/>
    </source>
</evidence>
<dbReference type="InParanoid" id="A0A6J2P985"/>
<dbReference type="KEGG" id="cgob:115004966"/>
<dbReference type="SMART" id="SM00293">
    <property type="entry name" value="PWWP"/>
    <property type="match status" value="1"/>
</dbReference>
<dbReference type="SUPFAM" id="SSF63748">
    <property type="entry name" value="Tudor/PWWP/MBT"/>
    <property type="match status" value="1"/>
</dbReference>
<dbReference type="RefSeq" id="XP_029282588.1">
    <property type="nucleotide sequence ID" value="XM_029426728.1"/>
</dbReference>
<dbReference type="PROSITE" id="PS50812">
    <property type="entry name" value="PWWP"/>
    <property type="match status" value="1"/>
</dbReference>
<dbReference type="Gene3D" id="1.10.418.10">
    <property type="entry name" value="Calponin-like domain"/>
    <property type="match status" value="1"/>
</dbReference>
<evidence type="ECO:0000313" key="12">
    <source>
        <dbReference type="Proteomes" id="UP000504630"/>
    </source>
</evidence>
<evidence type="ECO:0000256" key="7">
    <source>
        <dbReference type="ARBA" id="ARBA00023212"/>
    </source>
</evidence>
<evidence type="ECO:0000256" key="3">
    <source>
        <dbReference type="ARBA" id="ARBA00022490"/>
    </source>
</evidence>
<keyword evidence="3" id="KW-0963">Cytoplasm</keyword>
<evidence type="ECO:0000259" key="11">
    <source>
        <dbReference type="PROSITE" id="PS50812"/>
    </source>
</evidence>
<feature type="domain" description="PWWP" evidence="11">
    <location>
        <begin position="850"/>
        <end position="905"/>
    </location>
</feature>
<dbReference type="OrthoDB" id="641149at2759"/>
<dbReference type="Gene3D" id="2.30.30.140">
    <property type="match status" value="1"/>
</dbReference>
<keyword evidence="7" id="KW-0206">Cytoskeleton</keyword>
<feature type="region of interest" description="Disordered" evidence="9">
    <location>
        <begin position="806"/>
        <end position="841"/>
    </location>
</feature>
<dbReference type="Proteomes" id="UP000504630">
    <property type="component" value="Unplaced"/>
</dbReference>
<dbReference type="GeneID" id="115004966"/>
<dbReference type="InterPro" id="IPR027328">
    <property type="entry name" value="MAPRE"/>
</dbReference>
<dbReference type="InterPro" id="IPR001715">
    <property type="entry name" value="CH_dom"/>
</dbReference>
<organism evidence="12 13">
    <name type="scientific">Cottoperca gobio</name>
    <name type="common">Frogmouth</name>
    <name type="synonym">Aphritis gobio</name>
    <dbReference type="NCBI Taxonomy" id="56716"/>
    <lineage>
        <taxon>Eukaryota</taxon>
        <taxon>Metazoa</taxon>
        <taxon>Chordata</taxon>
        <taxon>Craniata</taxon>
        <taxon>Vertebrata</taxon>
        <taxon>Euteleostomi</taxon>
        <taxon>Actinopterygii</taxon>
        <taxon>Neopterygii</taxon>
        <taxon>Teleostei</taxon>
        <taxon>Neoteleostei</taxon>
        <taxon>Acanthomorphata</taxon>
        <taxon>Eupercaria</taxon>
        <taxon>Perciformes</taxon>
        <taxon>Notothenioidei</taxon>
        <taxon>Bovichtidae</taxon>
        <taxon>Cottoperca</taxon>
    </lineage>
</organism>
<comment type="subcellular location">
    <subcellularLocation>
        <location evidence="1">Cytoplasm</location>
        <location evidence="1">Cytoskeleton</location>
    </subcellularLocation>
</comment>
<gene>
    <name evidence="13" type="primary">LOC115004966</name>
</gene>
<evidence type="ECO:0000256" key="1">
    <source>
        <dbReference type="ARBA" id="ARBA00004245"/>
    </source>
</evidence>
<sequence length="1030" mass="114753">MASTAFVTPDPVHDKSSRPYLVTWMNNLLKTSFKDVRQMGSGACYCQITHWVIPGSLEISKVKFDVQSEDDCKHNFSLLHEAFSKSGITKMIPVEELINGDPQINFEIMKWFKAFYLANVNVEDYDPVKARGGRDISPTGAFPALIKEKSKLDSEEEVRTGPKEFPFSEHWMDIFDWAEHSELGERFTFCRSCNRSLKTFSKGLVELRRHVETNKHKKRVQMYQRSVLQSHLSDQLPCSDAAVRFIHQLCCSGSAEGELASQRFARCKLGLQYPKDITSVCQHTPYCVYIYGGETLGEDDTVSVVLVGFFDVGASRHRIRFLDALQSEDRVGEKTAAAVVETLKNFGLPTHNLAAVYSDGNGAASEHICTQLRELNPNIVSVGGLYAVADAALHAGIKELSNQAQELMVDMHAHHSSCSSQNDNLTALFVSDISADRHLNTSCLTFCLFVTHVLEVWTDLIMYFKSCNKEDKKAKLISSQLQDPKVRATFMFLEHALKPLHTFQRQLQTPEGAARADMLLVLEEASSLLCTYTSYFLQPEAAARFAKERDAQILKDKKFHLSSPELSLGGGAVEDVTRLQEEALAFYVALTGCVAEQLPLSDELLRSIALLLNPRSRLTLTGKVVRELGTELDICSSPEEVEQLTGEFLEYQLSETDSAAGASLEEHWARVLKDTKPASVFRQLVLTLLSLPCPPLQAQQLFAQALDSEDAALLSETEDSECDLTSSADAPCRRNATVHAEGLKDLNVSVKRCEVRLTKINDDACTAGENGHLWKEMPIRGSYGWESSLRQKPQARAVFQAGAATCFPPEGDDKDSKTQDEVAEETSPFSKRTPRGRGKQAYQDGKGFLTGELVWGKVKGFSWWPGMVMPWKTKSSPPGMRRVEWFGDGMFSEIYTEGLMIFSAFTKCFCKNSFASLPVYKEAVYQIIELAGERCAKSFSEAEGKKESELKLMLSWASEGFLPTGPEGFLPPDAAAHQDSSDSAMSDYQPPAKRKYVLKSKAVAPIITYNRESIREKVKEKGKHIEAKVV</sequence>
<dbReference type="SUPFAM" id="SSF47576">
    <property type="entry name" value="Calponin-homology domain, CH-domain"/>
    <property type="match status" value="1"/>
</dbReference>
<feature type="domain" description="Calponin-homology (CH)" evidence="10">
    <location>
        <begin position="15"/>
        <end position="117"/>
    </location>
</feature>
<evidence type="ECO:0000256" key="8">
    <source>
        <dbReference type="ARBA" id="ARBA00023306"/>
    </source>
</evidence>
<protein>
    <submittedName>
        <fullName evidence="13">LOW QUALITY PROTEIN: uncharacterized protein LOC115004966</fullName>
    </submittedName>
</protein>
<dbReference type="Gene3D" id="1.10.720.50">
    <property type="entry name" value="PWWP, helical domain"/>
    <property type="match status" value="1"/>
</dbReference>
<comment type="similarity">
    <text evidence="2">Belongs to the MAPRE family.</text>
</comment>
<proteinExistence type="inferred from homology"/>
<keyword evidence="4" id="KW-0132">Cell division</keyword>
<dbReference type="AlphaFoldDB" id="A0A6J2P985"/>
<dbReference type="PROSITE" id="PS50021">
    <property type="entry name" value="CH"/>
    <property type="match status" value="1"/>
</dbReference>
<evidence type="ECO:0000256" key="4">
    <source>
        <dbReference type="ARBA" id="ARBA00022618"/>
    </source>
</evidence>
<dbReference type="InterPro" id="IPR000313">
    <property type="entry name" value="PWWP_dom"/>
</dbReference>
<keyword evidence="8" id="KW-0131">Cell cycle</keyword>
<dbReference type="GO" id="GO:0051301">
    <property type="term" value="P:cell division"/>
    <property type="evidence" value="ECO:0007669"/>
    <property type="project" value="UniProtKB-KW"/>
</dbReference>
<name>A0A6J2P985_COTGO</name>
<keyword evidence="12" id="KW-1185">Reference proteome</keyword>
<dbReference type="Pfam" id="PF00855">
    <property type="entry name" value="PWWP"/>
    <property type="match status" value="1"/>
</dbReference>
<dbReference type="PANTHER" id="PTHR10623">
    <property type="entry name" value="MICROTUBULE-ASSOCIATED PROTEIN RP/EB FAMILY MEMBER"/>
    <property type="match status" value="1"/>
</dbReference>
<keyword evidence="6" id="KW-0498">Mitosis</keyword>
<evidence type="ECO:0000256" key="6">
    <source>
        <dbReference type="ARBA" id="ARBA00022776"/>
    </source>
</evidence>
<accession>A0A6J2P985</accession>
<dbReference type="GO" id="GO:0008017">
    <property type="term" value="F:microtubule binding"/>
    <property type="evidence" value="ECO:0007669"/>
    <property type="project" value="InterPro"/>
</dbReference>
<dbReference type="InterPro" id="IPR036872">
    <property type="entry name" value="CH_dom_sf"/>
</dbReference>
<dbReference type="GO" id="GO:0005874">
    <property type="term" value="C:microtubule"/>
    <property type="evidence" value="ECO:0007669"/>
    <property type="project" value="UniProtKB-KW"/>
</dbReference>
<keyword evidence="5" id="KW-0493">Microtubule</keyword>
<dbReference type="Pfam" id="PF00307">
    <property type="entry name" value="CH"/>
    <property type="match status" value="1"/>
</dbReference>
<evidence type="ECO:0000256" key="9">
    <source>
        <dbReference type="SAM" id="MobiDB-lite"/>
    </source>
</evidence>
<evidence type="ECO:0000256" key="2">
    <source>
        <dbReference type="ARBA" id="ARBA00010729"/>
    </source>
</evidence>